<keyword evidence="2" id="KW-1185">Reference proteome</keyword>
<dbReference type="EMBL" id="BPVZ01000122">
    <property type="protein sequence ID" value="GKV37404.1"/>
    <property type="molecule type" value="Genomic_DNA"/>
</dbReference>
<accession>A0AAV5LKK3</accession>
<name>A0AAV5LKK3_9ROSI</name>
<sequence length="127" mass="14205">MDIVVVIPQNFVGKKLDKDPANISSFSPQPFTCFALFLLPRCSHPKAPPKPPAPAFEKPESFRICLALLLHHRLLLPYGGELAWLLAVRFFSKFPPALPQLQLRFCLLNSGSETEDWETTGSDELEG</sequence>
<organism evidence="1 2">
    <name type="scientific">Rubroshorea leprosula</name>
    <dbReference type="NCBI Taxonomy" id="152421"/>
    <lineage>
        <taxon>Eukaryota</taxon>
        <taxon>Viridiplantae</taxon>
        <taxon>Streptophyta</taxon>
        <taxon>Embryophyta</taxon>
        <taxon>Tracheophyta</taxon>
        <taxon>Spermatophyta</taxon>
        <taxon>Magnoliopsida</taxon>
        <taxon>eudicotyledons</taxon>
        <taxon>Gunneridae</taxon>
        <taxon>Pentapetalae</taxon>
        <taxon>rosids</taxon>
        <taxon>malvids</taxon>
        <taxon>Malvales</taxon>
        <taxon>Dipterocarpaceae</taxon>
        <taxon>Rubroshorea</taxon>
    </lineage>
</organism>
<comment type="caution">
    <text evidence="1">The sequence shown here is derived from an EMBL/GenBank/DDBJ whole genome shotgun (WGS) entry which is preliminary data.</text>
</comment>
<dbReference type="AlphaFoldDB" id="A0AAV5LKK3"/>
<evidence type="ECO:0000313" key="2">
    <source>
        <dbReference type="Proteomes" id="UP001054252"/>
    </source>
</evidence>
<proteinExistence type="predicted"/>
<evidence type="ECO:0000313" key="1">
    <source>
        <dbReference type="EMBL" id="GKV37404.1"/>
    </source>
</evidence>
<gene>
    <name evidence="1" type="ORF">SLEP1_g45438</name>
</gene>
<protein>
    <submittedName>
        <fullName evidence="1">Uncharacterized protein</fullName>
    </submittedName>
</protein>
<reference evidence="1 2" key="1">
    <citation type="journal article" date="2021" name="Commun. Biol.">
        <title>The genome of Shorea leprosula (Dipterocarpaceae) highlights the ecological relevance of drought in aseasonal tropical rainforests.</title>
        <authorList>
            <person name="Ng K.K.S."/>
            <person name="Kobayashi M.J."/>
            <person name="Fawcett J.A."/>
            <person name="Hatakeyama M."/>
            <person name="Paape T."/>
            <person name="Ng C.H."/>
            <person name="Ang C.C."/>
            <person name="Tnah L.H."/>
            <person name="Lee C.T."/>
            <person name="Nishiyama T."/>
            <person name="Sese J."/>
            <person name="O'Brien M.J."/>
            <person name="Copetti D."/>
            <person name="Mohd Noor M.I."/>
            <person name="Ong R.C."/>
            <person name="Putra M."/>
            <person name="Sireger I.Z."/>
            <person name="Indrioko S."/>
            <person name="Kosugi Y."/>
            <person name="Izuno A."/>
            <person name="Isagi Y."/>
            <person name="Lee S.L."/>
            <person name="Shimizu K.K."/>
        </authorList>
    </citation>
    <scope>NUCLEOTIDE SEQUENCE [LARGE SCALE GENOMIC DNA]</scope>
    <source>
        <strain evidence="1">214</strain>
    </source>
</reference>
<dbReference type="Proteomes" id="UP001054252">
    <property type="component" value="Unassembled WGS sequence"/>
</dbReference>